<dbReference type="PANTHER" id="PTHR30561:SF9">
    <property type="entry name" value="4-AMINO-4-DEOXY-L-ARABINOSE-PHOSPHOUNDECAPRENOL FLIPPASE SUBUNIT ARNF-RELATED"/>
    <property type="match status" value="1"/>
</dbReference>
<keyword evidence="7" id="KW-0448">Lipopolysaccharide biosynthesis</keyword>
<evidence type="ECO:0000256" key="9">
    <source>
        <dbReference type="ARBA" id="ARBA00023098"/>
    </source>
</evidence>
<evidence type="ECO:0000256" key="3">
    <source>
        <dbReference type="ARBA" id="ARBA00022516"/>
    </source>
</evidence>
<dbReference type="EMBL" id="CP097636">
    <property type="protein sequence ID" value="URI11794.1"/>
    <property type="molecule type" value="Genomic_DNA"/>
</dbReference>
<keyword evidence="5" id="KW-0441">Lipid A biosynthesis</keyword>
<feature type="transmembrane region" description="Helical" evidence="11">
    <location>
        <begin position="130"/>
        <end position="151"/>
    </location>
</feature>
<evidence type="ECO:0000256" key="5">
    <source>
        <dbReference type="ARBA" id="ARBA00022556"/>
    </source>
</evidence>
<feature type="transmembrane region" description="Helical" evidence="11">
    <location>
        <begin position="107"/>
        <end position="124"/>
    </location>
</feature>
<organism evidence="13 14">
    <name type="scientific">Aquincola tertiaricarbonis</name>
    <dbReference type="NCBI Taxonomy" id="391953"/>
    <lineage>
        <taxon>Bacteria</taxon>
        <taxon>Pseudomonadati</taxon>
        <taxon>Pseudomonadota</taxon>
        <taxon>Betaproteobacteria</taxon>
        <taxon>Burkholderiales</taxon>
        <taxon>Sphaerotilaceae</taxon>
        <taxon>Aquincola</taxon>
    </lineage>
</organism>
<feature type="transmembrane region" description="Helical" evidence="11">
    <location>
        <begin position="75"/>
        <end position="95"/>
    </location>
</feature>
<keyword evidence="8 11" id="KW-1133">Transmembrane helix</keyword>
<evidence type="ECO:0000256" key="1">
    <source>
        <dbReference type="ARBA" id="ARBA00004651"/>
    </source>
</evidence>
<feature type="transmembrane region" description="Helical" evidence="11">
    <location>
        <begin position="231"/>
        <end position="250"/>
    </location>
</feature>
<dbReference type="Pfam" id="PF00892">
    <property type="entry name" value="EamA"/>
    <property type="match status" value="1"/>
</dbReference>
<protein>
    <submittedName>
        <fullName evidence="13">DMT family transporter</fullName>
    </submittedName>
</protein>
<evidence type="ECO:0000256" key="10">
    <source>
        <dbReference type="ARBA" id="ARBA00023136"/>
    </source>
</evidence>
<dbReference type="InterPro" id="IPR000620">
    <property type="entry name" value="EamA_dom"/>
</dbReference>
<feature type="transmembrane region" description="Helical" evidence="11">
    <location>
        <begin position="50"/>
        <end position="69"/>
    </location>
</feature>
<keyword evidence="3" id="KW-0444">Lipid biosynthesis</keyword>
<evidence type="ECO:0000256" key="7">
    <source>
        <dbReference type="ARBA" id="ARBA00022985"/>
    </source>
</evidence>
<dbReference type="SUPFAM" id="SSF103481">
    <property type="entry name" value="Multidrug resistance efflux transporter EmrE"/>
    <property type="match status" value="2"/>
</dbReference>
<feature type="transmembrane region" description="Helical" evidence="11">
    <location>
        <begin position="256"/>
        <end position="277"/>
    </location>
</feature>
<evidence type="ECO:0000256" key="4">
    <source>
        <dbReference type="ARBA" id="ARBA00022519"/>
    </source>
</evidence>
<keyword evidence="2" id="KW-1003">Cell membrane</keyword>
<evidence type="ECO:0000256" key="2">
    <source>
        <dbReference type="ARBA" id="ARBA00022475"/>
    </source>
</evidence>
<name>A0ABY4SFI7_AQUTE</name>
<dbReference type="PANTHER" id="PTHR30561">
    <property type="entry name" value="SMR FAMILY PROTON-DEPENDENT DRUG EFFLUX TRANSPORTER SUGE"/>
    <property type="match status" value="1"/>
</dbReference>
<feature type="transmembrane region" description="Helical" evidence="11">
    <location>
        <begin position="192"/>
        <end position="210"/>
    </location>
</feature>
<evidence type="ECO:0000256" key="8">
    <source>
        <dbReference type="ARBA" id="ARBA00022989"/>
    </source>
</evidence>
<evidence type="ECO:0000256" key="11">
    <source>
        <dbReference type="SAM" id="Phobius"/>
    </source>
</evidence>
<accession>A0ABY4SFI7</accession>
<gene>
    <name evidence="13" type="ORF">MW290_23050</name>
</gene>
<keyword evidence="10 11" id="KW-0472">Membrane</keyword>
<dbReference type="RefSeq" id="WP_250199985.1">
    <property type="nucleotide sequence ID" value="NZ_CP097636.1"/>
</dbReference>
<dbReference type="InterPro" id="IPR037185">
    <property type="entry name" value="EmrE-like"/>
</dbReference>
<keyword evidence="14" id="KW-1185">Reference proteome</keyword>
<dbReference type="Proteomes" id="UP001056201">
    <property type="component" value="Chromosome 2"/>
</dbReference>
<evidence type="ECO:0000313" key="14">
    <source>
        <dbReference type="Proteomes" id="UP001056201"/>
    </source>
</evidence>
<keyword evidence="9" id="KW-0443">Lipid metabolism</keyword>
<comment type="subcellular location">
    <subcellularLocation>
        <location evidence="1">Cell membrane</location>
        <topology evidence="1">Multi-pass membrane protein</topology>
    </subcellularLocation>
</comment>
<feature type="domain" description="EamA" evidence="12">
    <location>
        <begin position="165"/>
        <end position="299"/>
    </location>
</feature>
<dbReference type="Gene3D" id="1.10.3730.20">
    <property type="match status" value="2"/>
</dbReference>
<evidence type="ECO:0000313" key="13">
    <source>
        <dbReference type="EMBL" id="URI11794.1"/>
    </source>
</evidence>
<feature type="transmembrane region" description="Helical" evidence="11">
    <location>
        <begin position="16"/>
        <end position="38"/>
    </location>
</feature>
<sequence>MADAAGLPLGALNGGALSGGVLAAVLCGAALHASWNALIKSGTDQSLDTALIHALGPLIALPLLAWVGWPPAAAWPYIGLSTLIHIGYYLALASAYRHGDLGLTYPLMRGGAPLLVALGGGLWIGESLSVVGWAGVVTVSAGVVLLGLARAGHTGSEAQRRKAVRVALCNAAIIALYTVVDGLGVRASGQPLAYVAALFLFDGLPYFALVMWQRRARLAEARRYMGRRWPVAALGTAASLGSYGIALWAMTRAPVAAVAAVRETSVLFAALIGTWLLREPFGWQRAAGTVVIVAGVMALRLG</sequence>
<keyword evidence="6 11" id="KW-0812">Transmembrane</keyword>
<evidence type="ECO:0000259" key="12">
    <source>
        <dbReference type="Pfam" id="PF00892"/>
    </source>
</evidence>
<keyword evidence="4" id="KW-0997">Cell inner membrane</keyword>
<evidence type="ECO:0000256" key="6">
    <source>
        <dbReference type="ARBA" id="ARBA00022692"/>
    </source>
</evidence>
<proteinExistence type="predicted"/>
<dbReference type="InterPro" id="IPR000390">
    <property type="entry name" value="Small_drug/metabolite_transptr"/>
</dbReference>
<reference evidence="13" key="1">
    <citation type="submission" date="2022-05" db="EMBL/GenBank/DDBJ databases">
        <title>An RpoN-dependent PEP-CTERM gene is involved in floc formation of an Aquincola tertiaricarbonis strain.</title>
        <authorList>
            <person name="Qiu D."/>
            <person name="Xia M."/>
        </authorList>
    </citation>
    <scope>NUCLEOTIDE SEQUENCE</scope>
    <source>
        <strain evidence="13">RN12</strain>
    </source>
</reference>
<feature type="transmembrane region" description="Helical" evidence="11">
    <location>
        <begin position="163"/>
        <end position="180"/>
    </location>
</feature>